<comment type="caution">
    <text evidence="2">The sequence shown here is derived from an EMBL/GenBank/DDBJ whole genome shotgun (WGS) entry which is preliminary data.</text>
</comment>
<dbReference type="Gene3D" id="2.170.270.10">
    <property type="entry name" value="SET domain"/>
    <property type="match status" value="1"/>
</dbReference>
<dbReference type="EMBL" id="JAVYJV010000022">
    <property type="protein sequence ID" value="KAK4340863.1"/>
    <property type="molecule type" value="Genomic_DNA"/>
</dbReference>
<evidence type="ECO:0000259" key="1">
    <source>
        <dbReference type="PROSITE" id="PS50280"/>
    </source>
</evidence>
<evidence type="ECO:0000313" key="2">
    <source>
        <dbReference type="EMBL" id="KAK4340863.1"/>
    </source>
</evidence>
<feature type="domain" description="SET" evidence="1">
    <location>
        <begin position="121"/>
        <end position="304"/>
    </location>
</feature>
<dbReference type="SUPFAM" id="SSF82199">
    <property type="entry name" value="SET domain"/>
    <property type="match status" value="1"/>
</dbReference>
<dbReference type="Gene3D" id="6.10.140.2220">
    <property type="match status" value="1"/>
</dbReference>
<dbReference type="PROSITE" id="PS50280">
    <property type="entry name" value="SET"/>
    <property type="match status" value="1"/>
</dbReference>
<protein>
    <recommendedName>
        <fullName evidence="1">SET domain-containing protein</fullName>
    </recommendedName>
</protein>
<proteinExistence type="predicted"/>
<dbReference type="Gene3D" id="1.10.220.160">
    <property type="match status" value="1"/>
</dbReference>
<name>A0AAE1QXA1_9SOLA</name>
<dbReference type="Proteomes" id="UP001291623">
    <property type="component" value="Unassembled WGS sequence"/>
</dbReference>
<accession>A0AAE1QXA1</accession>
<gene>
    <name evidence="2" type="ORF">RND71_039364</name>
</gene>
<dbReference type="CDD" id="cd20071">
    <property type="entry name" value="SET_SMYD"/>
    <property type="match status" value="1"/>
</dbReference>
<dbReference type="AlphaFoldDB" id="A0AAE1QXA1"/>
<dbReference type="Pfam" id="PF00856">
    <property type="entry name" value="SET"/>
    <property type="match status" value="1"/>
</dbReference>
<dbReference type="InterPro" id="IPR001214">
    <property type="entry name" value="SET_dom"/>
</dbReference>
<evidence type="ECO:0000313" key="3">
    <source>
        <dbReference type="Proteomes" id="UP001291623"/>
    </source>
</evidence>
<sequence>MTYYQDSRRFLLPLPCLSKLVKMEMRAKYDIPIGQDLIPPIPPLCLSLHHSTLLSHCSSCFSPLPPPPPPSNNNHHFIHYCSLQCSSLDAPLHFSSSEFHFFHLFPQPPYTSFPTSTDLRLSLRLLHIIQESKGSFLNLERIGGLVTNFKKVMFLDDDQELCGRILDGAKAMAIARRMRDGLSTNGEILAEECTVEAAVICLVLTNAVEVHDKDGRSLGVGVYDVMFSYINHSCSPNASYRFCTALDSIGELECRICPAVTETGVGGIESESIINGSEECGGPRIIVRSIKGIQKNKEVLITYTDLLQPKVMRLSELWSKYRFSCCCKRCRGMPTTYIDHCLQEILISNLDCSNMASGDNFVGDHVMEKLMDCLNDAIDDFLSFNNPKSCCEKLEILLTQDHDEVVLKRNGENIRLLFRLYPLHHVSLHAYMTLSSAYKVSVSELLALDSESDEHQTEPFSMSRKSAAYSLLLAGATQHLLESESSLIVPASNFWTTAGETLLSLVRSSTWNLFSRGRHVGEISLSSCRICSKCTLLDRFRDKFTDSHDENAEFAELTSQFLGCVTDITPKIWGFLVEEGGYLKVVEDPINFRWLGSRMSSFTHFATNATSHNADETHSGFEAEEYHNEIRVTLFLLGIHCLIYGAFLSTVCFSRHSPLMSKVESILCVEGILNG</sequence>
<keyword evidence="3" id="KW-1185">Reference proteome</keyword>
<dbReference type="PANTHER" id="PTHR47780:SF1">
    <property type="entry name" value="PROTEIN SET DOMAIN GROUP 41"/>
    <property type="match status" value="1"/>
</dbReference>
<reference evidence="2" key="1">
    <citation type="submission" date="2023-12" db="EMBL/GenBank/DDBJ databases">
        <title>Genome assembly of Anisodus tanguticus.</title>
        <authorList>
            <person name="Wang Y.-J."/>
        </authorList>
    </citation>
    <scope>NUCLEOTIDE SEQUENCE</scope>
    <source>
        <strain evidence="2">KB-2021</strain>
        <tissue evidence="2">Leaf</tissue>
    </source>
</reference>
<dbReference type="InterPro" id="IPR046341">
    <property type="entry name" value="SET_dom_sf"/>
</dbReference>
<dbReference type="PANTHER" id="PTHR47780">
    <property type="entry name" value="PROTEIN SET DOMAIN GROUP 41"/>
    <property type="match status" value="1"/>
</dbReference>
<organism evidence="2 3">
    <name type="scientific">Anisodus tanguticus</name>
    <dbReference type="NCBI Taxonomy" id="243964"/>
    <lineage>
        <taxon>Eukaryota</taxon>
        <taxon>Viridiplantae</taxon>
        <taxon>Streptophyta</taxon>
        <taxon>Embryophyta</taxon>
        <taxon>Tracheophyta</taxon>
        <taxon>Spermatophyta</taxon>
        <taxon>Magnoliopsida</taxon>
        <taxon>eudicotyledons</taxon>
        <taxon>Gunneridae</taxon>
        <taxon>Pentapetalae</taxon>
        <taxon>asterids</taxon>
        <taxon>lamiids</taxon>
        <taxon>Solanales</taxon>
        <taxon>Solanaceae</taxon>
        <taxon>Solanoideae</taxon>
        <taxon>Hyoscyameae</taxon>
        <taxon>Anisodus</taxon>
    </lineage>
</organism>